<feature type="compositionally biased region" description="Polar residues" evidence="2">
    <location>
        <begin position="764"/>
        <end position="774"/>
    </location>
</feature>
<proteinExistence type="predicted"/>
<organism evidence="3 4">
    <name type="scientific">Penicillium hetheringtonii</name>
    <dbReference type="NCBI Taxonomy" id="911720"/>
    <lineage>
        <taxon>Eukaryota</taxon>
        <taxon>Fungi</taxon>
        <taxon>Dikarya</taxon>
        <taxon>Ascomycota</taxon>
        <taxon>Pezizomycotina</taxon>
        <taxon>Eurotiomycetes</taxon>
        <taxon>Eurotiomycetidae</taxon>
        <taxon>Eurotiales</taxon>
        <taxon>Aspergillaceae</taxon>
        <taxon>Penicillium</taxon>
    </lineage>
</organism>
<evidence type="ECO:0000313" key="3">
    <source>
        <dbReference type="EMBL" id="KAJ5569140.1"/>
    </source>
</evidence>
<evidence type="ECO:0000256" key="1">
    <source>
        <dbReference type="SAM" id="Coils"/>
    </source>
</evidence>
<dbReference type="Pfam" id="PF12520">
    <property type="entry name" value="DUF3723"/>
    <property type="match status" value="2"/>
</dbReference>
<dbReference type="AlphaFoldDB" id="A0AAD6DAE4"/>
<dbReference type="EMBL" id="JAQJAC010000010">
    <property type="protein sequence ID" value="KAJ5569140.1"/>
    <property type="molecule type" value="Genomic_DNA"/>
</dbReference>
<feature type="compositionally biased region" description="Basic and acidic residues" evidence="2">
    <location>
        <begin position="614"/>
        <end position="626"/>
    </location>
</feature>
<comment type="caution">
    <text evidence="3">The sequence shown here is derived from an EMBL/GenBank/DDBJ whole genome shotgun (WGS) entry which is preliminary data.</text>
</comment>
<feature type="region of interest" description="Disordered" evidence="2">
    <location>
        <begin position="855"/>
        <end position="881"/>
    </location>
</feature>
<gene>
    <name evidence="3" type="ORF">N7450_011626</name>
</gene>
<keyword evidence="4" id="KW-1185">Reference proteome</keyword>
<feature type="region of interest" description="Disordered" evidence="2">
    <location>
        <begin position="738"/>
        <end position="784"/>
    </location>
</feature>
<feature type="region of interest" description="Disordered" evidence="2">
    <location>
        <begin position="651"/>
        <end position="703"/>
    </location>
</feature>
<protein>
    <submittedName>
        <fullName evidence="3">Uncharacterized protein</fullName>
    </submittedName>
</protein>
<accession>A0AAD6DAE4</accession>
<sequence length="992" mass="111427">MRFPVHESESVQTLSLSLHESTRLYRKEARLAAERRLTYFGAAKISIGQIQFEPPLPRGLDPKNLDRLRGIFRKNRCRRLDVHNHVPATVSRHDLSEALQKANLSQQSLLPADGRHPPRLEFQTGQLWGLHGRHRVQAGMEVFLRRIAGGRLISTRTELQSALVEEYSNERKPTDGELYSKIRQYEGEGNEAFRERWFSGLYQLDNKRNRRLRCAFDGLLTIPGLWPGGMRISVLHRLVASGCVERSGDSKLPRSHSGRVDLFGGIGPAFDEANRPRDRRRPTIVGTRQIAVRCKDCMWAGHERPCVRRIQRGRAASHMCPDENVDGLIPSLYTFFEDFKYLESCVHCLKRLSGPLTRSVWETMSSLFDPNSAAGEDRERGQCLIQTSESTFRRLRATEADCLDLGYQQLWLYAMRHYPLMPPDPRSKDDLLAKPTGVKADPRVIYDMARLARKLGFQSPEIDGLLDDSPDHQIARSALLQARKPGQYRYDDQQFGFLVQRVATCFAEAVPDQPNLSQGLLADNTTKAHARSGIPRTRTHTQDAPFLFLDRLYAGVESADTITSFFVRRCVYFAFFGKSANLRNATATEAGDASISQGVDGEERVERRSSMLFVERDGSSASHEPRQQTIPPSLPPDRAGSEIVIRQHDSHQPIHSDDGIEPMDLDPPSPESDYVILGRLDQSSPDDPAPKKPEAQSNQSNSVLEMVSCCRSPTMAPEIGDAMSEGTQTSLETVQLGWSQDELGTGRSQEREPDTASERDVDVPTQQPSLSDRGSVSEIRRSTGPEELEAFLAGLRRAQEEQEQLEKRMAMERLDDELNRLHHQSSPPAEEWFSPGNMRGVSYSTLCDQPVEAIHKGTEHTPTQSDRTNTRPQPPMHDESDCPLTQHVEIRFWSLERGEWNQSDCLLIDRSDPSPVERVARKYSCKGYSLYDVHLHSIRPGHCYRAASVDGSNAIFVISAHEEDQLAGAGGLGQVKQLVSMASKAVAGTMGR</sequence>
<name>A0AAD6DAE4_9EURO</name>
<dbReference type="Proteomes" id="UP001216150">
    <property type="component" value="Unassembled WGS sequence"/>
</dbReference>
<reference evidence="3 4" key="1">
    <citation type="journal article" date="2023" name="IMA Fungus">
        <title>Comparative genomic study of the Penicillium genus elucidates a diverse pangenome and 15 lateral gene transfer events.</title>
        <authorList>
            <person name="Petersen C."/>
            <person name="Sorensen T."/>
            <person name="Nielsen M.R."/>
            <person name="Sondergaard T.E."/>
            <person name="Sorensen J.L."/>
            <person name="Fitzpatrick D.A."/>
            <person name="Frisvad J.C."/>
            <person name="Nielsen K.L."/>
        </authorList>
    </citation>
    <scope>NUCLEOTIDE SEQUENCE [LARGE SCALE GENOMIC DNA]</scope>
    <source>
        <strain evidence="3 4">IBT 29057</strain>
    </source>
</reference>
<keyword evidence="1" id="KW-0175">Coiled coil</keyword>
<feature type="region of interest" description="Disordered" evidence="2">
    <location>
        <begin position="614"/>
        <end position="639"/>
    </location>
</feature>
<feature type="compositionally biased region" description="Polar residues" evidence="2">
    <location>
        <begin position="860"/>
        <end position="871"/>
    </location>
</feature>
<dbReference type="InterPro" id="IPR022198">
    <property type="entry name" value="DUF3723"/>
</dbReference>
<evidence type="ECO:0000256" key="2">
    <source>
        <dbReference type="SAM" id="MobiDB-lite"/>
    </source>
</evidence>
<evidence type="ECO:0000313" key="4">
    <source>
        <dbReference type="Proteomes" id="UP001216150"/>
    </source>
</evidence>
<feature type="compositionally biased region" description="Basic and acidic residues" evidence="2">
    <location>
        <begin position="748"/>
        <end position="762"/>
    </location>
</feature>
<feature type="coiled-coil region" evidence="1">
    <location>
        <begin position="788"/>
        <end position="815"/>
    </location>
</feature>